<sequence>MAKAIGKSVGSYSKKEAGAVKFTDDEKVIVTRELDLTAEQVSSIFFDGNLPVR</sequence>
<dbReference type="EMBL" id="BK015852">
    <property type="protein sequence ID" value="DAD69610.1"/>
    <property type="molecule type" value="Genomic_DNA"/>
</dbReference>
<reference evidence="1" key="1">
    <citation type="journal article" date="2021" name="Proc. Natl. Acad. Sci. U.S.A.">
        <title>A Catalog of Tens of Thousands of Viruses from Human Metagenomes Reveals Hidden Associations with Chronic Diseases.</title>
        <authorList>
            <person name="Tisza M.J."/>
            <person name="Buck C.B."/>
        </authorList>
    </citation>
    <scope>NUCLEOTIDE SEQUENCE</scope>
    <source>
        <strain evidence="1">Ctbwh6</strain>
    </source>
</reference>
<organism evidence="1">
    <name type="scientific">Myoviridae sp. ctbwh6</name>
    <dbReference type="NCBI Taxonomy" id="2827611"/>
    <lineage>
        <taxon>Viruses</taxon>
        <taxon>Duplodnaviria</taxon>
        <taxon>Heunggongvirae</taxon>
        <taxon>Uroviricota</taxon>
        <taxon>Caudoviricetes</taxon>
    </lineage>
</organism>
<name>A0A8S5LI38_9CAUD</name>
<accession>A0A8S5LI38</accession>
<evidence type="ECO:0000313" key="1">
    <source>
        <dbReference type="EMBL" id="DAD69610.1"/>
    </source>
</evidence>
<proteinExistence type="predicted"/>
<protein>
    <submittedName>
        <fullName evidence="1">Uncharacterized protein</fullName>
    </submittedName>
</protein>